<dbReference type="SUPFAM" id="SSF57850">
    <property type="entry name" value="RING/U-box"/>
    <property type="match status" value="1"/>
</dbReference>
<comment type="subunit">
    <text evidence="7">Component of the SWR1 chromatin-remodeling complex and of the NuA4 histone acetyltransferase complex.</text>
</comment>
<comment type="subcellular location">
    <subcellularLocation>
        <location evidence="7">Nucleus</location>
    </subcellularLocation>
    <subcellularLocation>
        <location evidence="7">Cytoplasm</location>
    </subcellularLocation>
</comment>
<dbReference type="Pfam" id="PF13923">
    <property type="entry name" value="zf-C3HC4_2"/>
    <property type="match status" value="1"/>
</dbReference>
<evidence type="ECO:0000256" key="4">
    <source>
        <dbReference type="ARBA" id="ARBA00023242"/>
    </source>
</evidence>
<dbReference type="GO" id="GO:0006325">
    <property type="term" value="P:chromatin organization"/>
    <property type="evidence" value="ECO:0007669"/>
    <property type="project" value="UniProtKB-KW"/>
</dbReference>
<keyword evidence="1" id="KW-0479">Metal-binding</keyword>
<keyword evidence="7" id="KW-0010">Activator</keyword>
<keyword evidence="4 6" id="KW-0539">Nucleus</keyword>
<feature type="domain" description="YEATS" evidence="9">
    <location>
        <begin position="120"/>
        <end position="260"/>
    </location>
</feature>
<comment type="similarity">
    <text evidence="7">Belongs to the YAF9 family.</text>
</comment>
<dbReference type="PROSITE" id="PS50089">
    <property type="entry name" value="ZF_RING_2"/>
    <property type="match status" value="1"/>
</dbReference>
<proteinExistence type="inferred from homology"/>
<dbReference type="InterPro" id="IPR001841">
    <property type="entry name" value="Znf_RING"/>
</dbReference>
<evidence type="ECO:0000313" key="10">
    <source>
        <dbReference type="EMBL" id="KAF2650809.1"/>
    </source>
</evidence>
<organism evidence="10 11">
    <name type="scientific">Lophiostoma macrostomum CBS 122681</name>
    <dbReference type="NCBI Taxonomy" id="1314788"/>
    <lineage>
        <taxon>Eukaryota</taxon>
        <taxon>Fungi</taxon>
        <taxon>Dikarya</taxon>
        <taxon>Ascomycota</taxon>
        <taxon>Pezizomycotina</taxon>
        <taxon>Dothideomycetes</taxon>
        <taxon>Pleosporomycetidae</taxon>
        <taxon>Pleosporales</taxon>
        <taxon>Lophiostomataceae</taxon>
        <taxon>Lophiostoma</taxon>
    </lineage>
</organism>
<evidence type="ECO:0000259" key="8">
    <source>
        <dbReference type="PROSITE" id="PS50089"/>
    </source>
</evidence>
<feature type="non-terminal residue" evidence="10">
    <location>
        <position position="1"/>
    </location>
</feature>
<accession>A0A6A6SSZ1</accession>
<dbReference type="AlphaFoldDB" id="A0A6A6SSZ1"/>
<dbReference type="Gene3D" id="2.60.40.1970">
    <property type="entry name" value="YEATS domain"/>
    <property type="match status" value="1"/>
</dbReference>
<keyword evidence="7" id="KW-0963">Cytoplasm</keyword>
<keyword evidence="7" id="KW-0175">Coiled coil</keyword>
<evidence type="ECO:0000256" key="5">
    <source>
        <dbReference type="PROSITE-ProRule" id="PRU00175"/>
    </source>
</evidence>
<dbReference type="PROSITE" id="PS00518">
    <property type="entry name" value="ZF_RING_1"/>
    <property type="match status" value="1"/>
</dbReference>
<name>A0A6A6SSZ1_9PLEO</name>
<dbReference type="GO" id="GO:0006355">
    <property type="term" value="P:regulation of DNA-templated transcription"/>
    <property type="evidence" value="ECO:0007669"/>
    <property type="project" value="InterPro"/>
</dbReference>
<keyword evidence="7" id="KW-0156">Chromatin regulator</keyword>
<keyword evidence="3" id="KW-0862">Zinc</keyword>
<dbReference type="Proteomes" id="UP000799324">
    <property type="component" value="Unassembled WGS sequence"/>
</dbReference>
<feature type="non-terminal residue" evidence="10">
    <location>
        <position position="260"/>
    </location>
</feature>
<comment type="function">
    <text evidence="7">Component of the SWR1 complex which mediates the ATP-dependent exchange of histone H2A for an H2A variant leading to transcriptional regulation of selected genes by chromatin remodeling. Component of the NuA4 histone acetyltransferase complex which is involved in transcriptional activation of selected genes principally by acetylation of nucleosomal histones H4 and H2A. The NuA4 complex is also involved in DNA repair. Yaf9 may also be required for viability in conditions in which the structural integrity of the spindle is compromised.</text>
</comment>
<evidence type="ECO:0000259" key="9">
    <source>
        <dbReference type="PROSITE" id="PS51037"/>
    </source>
</evidence>
<dbReference type="GO" id="GO:0006281">
    <property type="term" value="P:DNA repair"/>
    <property type="evidence" value="ECO:0007669"/>
    <property type="project" value="UniProtKB-UniRule"/>
</dbReference>
<evidence type="ECO:0000256" key="3">
    <source>
        <dbReference type="ARBA" id="ARBA00022833"/>
    </source>
</evidence>
<dbReference type="InterPro" id="IPR013083">
    <property type="entry name" value="Znf_RING/FYVE/PHD"/>
</dbReference>
<dbReference type="InterPro" id="IPR005033">
    <property type="entry name" value="YEATS"/>
</dbReference>
<dbReference type="OrthoDB" id="1630758at2759"/>
<dbReference type="GO" id="GO:0005737">
    <property type="term" value="C:cytoplasm"/>
    <property type="evidence" value="ECO:0007669"/>
    <property type="project" value="UniProtKB-SubCell"/>
</dbReference>
<dbReference type="InterPro" id="IPR055129">
    <property type="entry name" value="YEATS_dom"/>
</dbReference>
<dbReference type="PROSITE" id="PS51037">
    <property type="entry name" value="YEATS"/>
    <property type="match status" value="1"/>
</dbReference>
<keyword evidence="7" id="KW-0805">Transcription regulation</keyword>
<keyword evidence="2 5" id="KW-0863">Zinc-finger</keyword>
<sequence>PSPNEAIAHDDLCPICHLLLYSPVLTSCSHTLCASCMAQWADASSISSITPSSLDLDLTHFDPTYDALSELANLQAPCPMCRTPTTAEAHTGLGRDLEARYPATYAQRRVDENADRGDRLGRDGGEGVTILIGNRHRLEARRGAGEEGRESERERGRERVNRHDWTFFVRLSRLDIVQEVEVYLHPTFRPPSVTLRQPPFEVRRLGWGYFKIEATVVLKEGYRWVKGGNGLEKRRLILDWMLNFDGDGGQGRFRAKVERV</sequence>
<feature type="domain" description="RING-type" evidence="8">
    <location>
        <begin position="13"/>
        <end position="82"/>
    </location>
</feature>
<keyword evidence="7" id="KW-0234">DNA repair</keyword>
<evidence type="ECO:0000256" key="2">
    <source>
        <dbReference type="ARBA" id="ARBA00022771"/>
    </source>
</evidence>
<dbReference type="InterPro" id="IPR038704">
    <property type="entry name" value="YEAST_sf"/>
</dbReference>
<evidence type="ECO:0000256" key="7">
    <source>
        <dbReference type="RuleBase" id="RU367117"/>
    </source>
</evidence>
<protein>
    <recommendedName>
        <fullName evidence="7">Protein AF-9 homolog</fullName>
    </recommendedName>
</protein>
<dbReference type="PANTHER" id="PTHR23195">
    <property type="entry name" value="YEATS DOMAIN"/>
    <property type="match status" value="1"/>
</dbReference>
<gene>
    <name evidence="7" type="primary">YAF9</name>
    <name evidence="10" type="ORF">K491DRAFT_576987</name>
</gene>
<evidence type="ECO:0000313" key="11">
    <source>
        <dbReference type="Proteomes" id="UP000799324"/>
    </source>
</evidence>
<dbReference type="GO" id="GO:0008270">
    <property type="term" value="F:zinc ion binding"/>
    <property type="evidence" value="ECO:0007669"/>
    <property type="project" value="UniProtKB-KW"/>
</dbReference>
<dbReference type="SMART" id="SM00184">
    <property type="entry name" value="RING"/>
    <property type="match status" value="1"/>
</dbReference>
<dbReference type="EMBL" id="MU004444">
    <property type="protein sequence ID" value="KAF2650809.1"/>
    <property type="molecule type" value="Genomic_DNA"/>
</dbReference>
<reference evidence="10" key="1">
    <citation type="journal article" date="2020" name="Stud. Mycol.">
        <title>101 Dothideomycetes genomes: a test case for predicting lifestyles and emergence of pathogens.</title>
        <authorList>
            <person name="Haridas S."/>
            <person name="Albert R."/>
            <person name="Binder M."/>
            <person name="Bloem J."/>
            <person name="Labutti K."/>
            <person name="Salamov A."/>
            <person name="Andreopoulos B."/>
            <person name="Baker S."/>
            <person name="Barry K."/>
            <person name="Bills G."/>
            <person name="Bluhm B."/>
            <person name="Cannon C."/>
            <person name="Castanera R."/>
            <person name="Culley D."/>
            <person name="Daum C."/>
            <person name="Ezra D."/>
            <person name="Gonzalez J."/>
            <person name="Henrissat B."/>
            <person name="Kuo A."/>
            <person name="Liang C."/>
            <person name="Lipzen A."/>
            <person name="Lutzoni F."/>
            <person name="Magnuson J."/>
            <person name="Mondo S."/>
            <person name="Nolan M."/>
            <person name="Ohm R."/>
            <person name="Pangilinan J."/>
            <person name="Park H.-J."/>
            <person name="Ramirez L."/>
            <person name="Alfaro M."/>
            <person name="Sun H."/>
            <person name="Tritt A."/>
            <person name="Yoshinaga Y."/>
            <person name="Zwiers L.-H."/>
            <person name="Turgeon B."/>
            <person name="Goodwin S."/>
            <person name="Spatafora J."/>
            <person name="Crous P."/>
            <person name="Grigoriev I."/>
        </authorList>
    </citation>
    <scope>NUCLEOTIDE SEQUENCE</scope>
    <source>
        <strain evidence="10">CBS 122681</strain>
    </source>
</reference>
<keyword evidence="7" id="KW-0804">Transcription</keyword>
<dbReference type="Pfam" id="PF03366">
    <property type="entry name" value="YEATS"/>
    <property type="match status" value="1"/>
</dbReference>
<dbReference type="InterPro" id="IPR017907">
    <property type="entry name" value="Znf_RING_CS"/>
</dbReference>
<keyword evidence="11" id="KW-1185">Reference proteome</keyword>
<evidence type="ECO:0000256" key="1">
    <source>
        <dbReference type="ARBA" id="ARBA00022723"/>
    </source>
</evidence>
<comment type="domain">
    <text evidence="7">The coiled-coil domain is required for assembly into the NuA4 complex.</text>
</comment>
<evidence type="ECO:0000256" key="6">
    <source>
        <dbReference type="PROSITE-ProRule" id="PRU00376"/>
    </source>
</evidence>
<dbReference type="Gene3D" id="3.30.40.10">
    <property type="entry name" value="Zinc/RING finger domain, C3HC4 (zinc finger)"/>
    <property type="match status" value="1"/>
</dbReference>
<keyword evidence="7" id="KW-0227">DNA damage</keyword>
<dbReference type="GO" id="GO:0000812">
    <property type="term" value="C:Swr1 complex"/>
    <property type="evidence" value="ECO:0007669"/>
    <property type="project" value="UniProtKB-UniRule"/>
</dbReference>